<accession>A0A6C1DYW5</accession>
<comment type="similarity">
    <text evidence="2">Belongs to the glutaminase PdxT/SNO family.</text>
</comment>
<evidence type="ECO:0000256" key="10">
    <source>
        <dbReference type="ARBA" id="ARBA00049534"/>
    </source>
</evidence>
<feature type="active site" description="Charge relay system" evidence="13">
    <location>
        <position position="199"/>
    </location>
</feature>
<keyword evidence="15" id="KW-0808">Transferase</keyword>
<evidence type="ECO:0000256" key="8">
    <source>
        <dbReference type="ARBA" id="ARBA00023239"/>
    </source>
</evidence>
<evidence type="ECO:0000313" key="15">
    <source>
        <dbReference type="EMBL" id="QID81823.1"/>
    </source>
</evidence>
<dbReference type="PROSITE" id="PS01236">
    <property type="entry name" value="PDXT_SNO_1"/>
    <property type="match status" value="1"/>
</dbReference>
<feature type="binding site" evidence="14">
    <location>
        <begin position="58"/>
        <end position="60"/>
    </location>
    <ligand>
        <name>L-glutamine</name>
        <dbReference type="ChEBI" id="CHEBI:58359"/>
    </ligand>
</feature>
<reference evidence="15 16" key="1">
    <citation type="journal article" date="2019" name="BMC Genomics">
        <title>Chromosome level assembly and comparative genome analysis confirm lager-brewing yeasts originated from a single hybridization.</title>
        <authorList>
            <person name="Salazar A.N."/>
            <person name="Gorter de Vries A.R."/>
            <person name="van den Broek M."/>
            <person name="Brouwers N."/>
            <person name="de la Torre Cortes P."/>
            <person name="Kuijpers N.G.A."/>
            <person name="Daran J.G."/>
            <person name="Abeel T."/>
        </authorList>
    </citation>
    <scope>NUCLEOTIDE SEQUENCE [LARGE SCALE GENOMIC DNA]</scope>
    <source>
        <strain evidence="15 16">CBS 1483</strain>
    </source>
</reference>
<protein>
    <recommendedName>
        <fullName evidence="12">Pyridoxal 5'-phosphate synthase glutaminase subunit</fullName>
        <ecNumber evidence="4">3.5.1.2</ecNumber>
        <ecNumber evidence="3">4.3.3.6</ecNumber>
    </recommendedName>
</protein>
<dbReference type="InterPro" id="IPR002161">
    <property type="entry name" value="PdxT/SNO"/>
</dbReference>
<dbReference type="PIRSF" id="PIRSF005639">
    <property type="entry name" value="Glut_amidoT_SNO"/>
    <property type="match status" value="1"/>
</dbReference>
<dbReference type="FunFam" id="3.40.50.880:FF:000042">
    <property type="entry name" value="Pyridoxine 2"/>
    <property type="match status" value="1"/>
</dbReference>
<feature type="binding site" evidence="14">
    <location>
        <begin position="151"/>
        <end position="152"/>
    </location>
    <ligand>
        <name>L-glutamine</name>
        <dbReference type="ChEBI" id="CHEBI:58359"/>
    </ligand>
</feature>
<dbReference type="PANTHER" id="PTHR31559:SF0">
    <property type="entry name" value="PYRIDOXAL 5'-PHOSPHATE SYNTHASE SUBUNIT SNO1-RELATED"/>
    <property type="match status" value="1"/>
</dbReference>
<evidence type="ECO:0000256" key="2">
    <source>
        <dbReference type="ARBA" id="ARBA00008345"/>
    </source>
</evidence>
<dbReference type="GO" id="GO:1903600">
    <property type="term" value="C:glutaminase complex"/>
    <property type="evidence" value="ECO:0007669"/>
    <property type="project" value="TreeGrafter"/>
</dbReference>
<keyword evidence="16" id="KW-1185">Reference proteome</keyword>
<evidence type="ECO:0000256" key="3">
    <source>
        <dbReference type="ARBA" id="ARBA00012084"/>
    </source>
</evidence>
<keyword evidence="7 15" id="KW-0315">Glutamine amidotransferase</keyword>
<keyword evidence="5" id="KW-0378">Hydrolase</keyword>
<dbReference type="NCBIfam" id="TIGR03800">
    <property type="entry name" value="PLP_synth_Pdx2"/>
    <property type="match status" value="1"/>
</dbReference>
<evidence type="ECO:0000256" key="5">
    <source>
        <dbReference type="ARBA" id="ARBA00022801"/>
    </source>
</evidence>
<dbReference type="SUPFAM" id="SSF52317">
    <property type="entry name" value="Class I glutamine amidotransferase-like"/>
    <property type="match status" value="1"/>
</dbReference>
<dbReference type="EMBL" id="CP048995">
    <property type="protein sequence ID" value="QID81823.1"/>
    <property type="molecule type" value="Genomic_DNA"/>
</dbReference>
<comment type="pathway">
    <text evidence="1">Cofactor biosynthesis; pyridoxal 5'-phosphate biosynthesis.</text>
</comment>
<dbReference type="InterPro" id="IPR029062">
    <property type="entry name" value="Class_I_gatase-like"/>
</dbReference>
<dbReference type="Gene3D" id="3.40.50.880">
    <property type="match status" value="1"/>
</dbReference>
<evidence type="ECO:0000256" key="14">
    <source>
        <dbReference type="PIRSR" id="PIRSR005639-2"/>
    </source>
</evidence>
<comment type="function">
    <text evidence="11">Catalyzes the hydrolysis of glutamine to glutamate and ammonia as part of the biosynthesis of pyridoxal 5'-phosphate. The resulting ammonia molecule is channeled to the active site of a SNZ isoform.</text>
</comment>
<evidence type="ECO:0000256" key="1">
    <source>
        <dbReference type="ARBA" id="ARBA00004737"/>
    </source>
</evidence>
<dbReference type="AlphaFoldDB" id="A0A6C1DYW5"/>
<sequence>MTVVIGVLALQGAFIEHVRHVEKCIVENRDFYEKKLSVMTVKDKNQLVQCDALIIPGGESTAMSLIAERTGFYDDLYAFVHNPSKVTWGTCAGMIYISQQLSNEAKLVKTLNLLKVKVKRNAFGRQAQSSTRICDFSNFIPYCNDFPATFIRAPVIEEVLDPEHVQVLYKLDGKDNGGQDLIVAAKQKNNILATSFHPELAENDIRFHDWFIREFVLKNYSK</sequence>
<gene>
    <name evidence="15" type="primary">SNO3_1</name>
    <name evidence="15" type="ORF">GRS66_004220</name>
</gene>
<dbReference type="GO" id="GO:0005829">
    <property type="term" value="C:cytosol"/>
    <property type="evidence" value="ECO:0007669"/>
    <property type="project" value="TreeGrafter"/>
</dbReference>
<keyword evidence="6" id="KW-0663">Pyridoxal phosphate</keyword>
<organism evidence="15 16">
    <name type="scientific">Saccharomyces pastorianus</name>
    <name type="common">Lager yeast</name>
    <name type="synonym">Saccharomyces cerevisiae x Saccharomyces eubayanus</name>
    <dbReference type="NCBI Taxonomy" id="27292"/>
    <lineage>
        <taxon>Eukaryota</taxon>
        <taxon>Fungi</taxon>
        <taxon>Dikarya</taxon>
        <taxon>Ascomycota</taxon>
        <taxon>Saccharomycotina</taxon>
        <taxon>Saccharomycetes</taxon>
        <taxon>Saccharomycetales</taxon>
        <taxon>Saccharomycetaceae</taxon>
        <taxon>Saccharomyces</taxon>
    </lineage>
</organism>
<dbReference type="PROSITE" id="PS51273">
    <property type="entry name" value="GATASE_TYPE_1"/>
    <property type="match status" value="1"/>
</dbReference>
<dbReference type="GO" id="GO:0042823">
    <property type="term" value="P:pyridoxal phosphate biosynthetic process"/>
    <property type="evidence" value="ECO:0007669"/>
    <property type="project" value="InterPro"/>
</dbReference>
<proteinExistence type="inferred from homology"/>
<evidence type="ECO:0000256" key="12">
    <source>
        <dbReference type="ARBA" id="ARBA00078497"/>
    </source>
</evidence>
<comment type="catalytic activity">
    <reaction evidence="10">
        <text>L-glutamine + H2O = L-glutamate + NH4(+)</text>
        <dbReference type="Rhea" id="RHEA:15889"/>
        <dbReference type="ChEBI" id="CHEBI:15377"/>
        <dbReference type="ChEBI" id="CHEBI:28938"/>
        <dbReference type="ChEBI" id="CHEBI:29985"/>
        <dbReference type="ChEBI" id="CHEBI:58359"/>
        <dbReference type="EC" id="3.5.1.2"/>
    </reaction>
</comment>
<comment type="catalytic activity">
    <reaction evidence="9">
        <text>aldehydo-D-ribose 5-phosphate + D-glyceraldehyde 3-phosphate + L-glutamine = pyridoxal 5'-phosphate + L-glutamate + phosphate + 3 H2O + H(+)</text>
        <dbReference type="Rhea" id="RHEA:31507"/>
        <dbReference type="ChEBI" id="CHEBI:15377"/>
        <dbReference type="ChEBI" id="CHEBI:15378"/>
        <dbReference type="ChEBI" id="CHEBI:29985"/>
        <dbReference type="ChEBI" id="CHEBI:43474"/>
        <dbReference type="ChEBI" id="CHEBI:58273"/>
        <dbReference type="ChEBI" id="CHEBI:58359"/>
        <dbReference type="ChEBI" id="CHEBI:59776"/>
        <dbReference type="ChEBI" id="CHEBI:597326"/>
        <dbReference type="EC" id="4.3.3.6"/>
    </reaction>
</comment>
<evidence type="ECO:0000256" key="6">
    <source>
        <dbReference type="ARBA" id="ARBA00022898"/>
    </source>
</evidence>
<evidence type="ECO:0000256" key="4">
    <source>
        <dbReference type="ARBA" id="ARBA00012918"/>
    </source>
</evidence>
<feature type="binding site" evidence="14">
    <location>
        <position position="120"/>
    </location>
    <ligand>
        <name>L-glutamine</name>
        <dbReference type="ChEBI" id="CHEBI:58359"/>
    </ligand>
</feature>
<evidence type="ECO:0000256" key="7">
    <source>
        <dbReference type="ARBA" id="ARBA00022962"/>
    </source>
</evidence>
<feature type="active site" description="Nucleophile" evidence="13">
    <location>
        <position position="91"/>
    </location>
</feature>
<dbReference type="GO" id="GO:0004359">
    <property type="term" value="F:glutaminase activity"/>
    <property type="evidence" value="ECO:0007669"/>
    <property type="project" value="UniProtKB-EC"/>
</dbReference>
<dbReference type="PANTHER" id="PTHR31559">
    <property type="entry name" value="PYRIDOXAL 5'-PHOSPHATE SYNTHASE SUBUNIT SNO"/>
    <property type="match status" value="1"/>
</dbReference>
<evidence type="ECO:0000313" key="16">
    <source>
        <dbReference type="Proteomes" id="UP000501346"/>
    </source>
</evidence>
<dbReference type="EC" id="3.5.1.2" evidence="4"/>
<dbReference type="GO" id="GO:0036381">
    <property type="term" value="F:pyridoxal 5'-phosphate synthase (glutamine hydrolysing) activity"/>
    <property type="evidence" value="ECO:0007669"/>
    <property type="project" value="UniProtKB-EC"/>
</dbReference>
<dbReference type="PROSITE" id="PS51130">
    <property type="entry name" value="PDXT_SNO_2"/>
    <property type="match status" value="1"/>
</dbReference>
<dbReference type="InterPro" id="IPR021196">
    <property type="entry name" value="PdxT/SNO_CS"/>
</dbReference>
<dbReference type="GO" id="GO:0016740">
    <property type="term" value="F:transferase activity"/>
    <property type="evidence" value="ECO:0007669"/>
    <property type="project" value="UniProtKB-KW"/>
</dbReference>
<dbReference type="Proteomes" id="UP000501346">
    <property type="component" value="Chromosome ScXIV"/>
</dbReference>
<dbReference type="CDD" id="cd01749">
    <property type="entry name" value="GATase1_PB"/>
    <property type="match status" value="1"/>
</dbReference>
<dbReference type="OrthoDB" id="2039at2759"/>
<dbReference type="GO" id="GO:0008614">
    <property type="term" value="P:pyridoxine metabolic process"/>
    <property type="evidence" value="ECO:0007669"/>
    <property type="project" value="TreeGrafter"/>
</dbReference>
<dbReference type="EC" id="4.3.3.6" evidence="3"/>
<dbReference type="Pfam" id="PF01174">
    <property type="entry name" value="SNO"/>
    <property type="match status" value="1"/>
</dbReference>
<keyword evidence="8" id="KW-0456">Lyase</keyword>
<feature type="active site" description="Charge relay system" evidence="13">
    <location>
        <position position="197"/>
    </location>
</feature>
<evidence type="ECO:0000256" key="9">
    <source>
        <dbReference type="ARBA" id="ARBA00047992"/>
    </source>
</evidence>
<name>A0A6C1DYW5_SACPS</name>
<evidence type="ECO:0000256" key="13">
    <source>
        <dbReference type="PIRSR" id="PIRSR005639-1"/>
    </source>
</evidence>
<evidence type="ECO:0000256" key="11">
    <source>
        <dbReference type="ARBA" id="ARBA00058680"/>
    </source>
</evidence>